<evidence type="ECO:0000256" key="1">
    <source>
        <dbReference type="SAM" id="SignalP"/>
    </source>
</evidence>
<protein>
    <recommendedName>
        <fullName evidence="4">Lipocalin family protein</fullName>
    </recommendedName>
</protein>
<keyword evidence="1" id="KW-0732">Signal</keyword>
<sequence>MKKIILLTTLTLVLFACNKPLLKYNSDFEGTWYSEPQYNSVMGVFVSDELVFSGKEGSYQVDCQDTCSTNLCECTGKITGTPEINKQHTIIRLNSQTPRTFSLDAEPYEQGGSWYMEVDGKKYKKQ</sequence>
<organism evidence="2 3">
    <name type="scientific">Fluviicola chungangensis</name>
    <dbReference type="NCBI Taxonomy" id="2597671"/>
    <lineage>
        <taxon>Bacteria</taxon>
        <taxon>Pseudomonadati</taxon>
        <taxon>Bacteroidota</taxon>
        <taxon>Flavobacteriia</taxon>
        <taxon>Flavobacteriales</taxon>
        <taxon>Crocinitomicaceae</taxon>
        <taxon>Fluviicola</taxon>
    </lineage>
</organism>
<dbReference type="EMBL" id="VLPL01000009">
    <property type="protein sequence ID" value="TSJ40099.1"/>
    <property type="molecule type" value="Genomic_DNA"/>
</dbReference>
<feature type="chain" id="PRO_5022232623" description="Lipocalin family protein" evidence="1">
    <location>
        <begin position="19"/>
        <end position="126"/>
    </location>
</feature>
<gene>
    <name evidence="2" type="ORF">FO442_15995</name>
</gene>
<evidence type="ECO:0000313" key="3">
    <source>
        <dbReference type="Proteomes" id="UP000316008"/>
    </source>
</evidence>
<feature type="signal peptide" evidence="1">
    <location>
        <begin position="1"/>
        <end position="18"/>
    </location>
</feature>
<name>A0A556MJP9_9FLAO</name>
<evidence type="ECO:0000313" key="2">
    <source>
        <dbReference type="EMBL" id="TSJ40099.1"/>
    </source>
</evidence>
<reference evidence="2 3" key="1">
    <citation type="submission" date="2019-07" db="EMBL/GenBank/DDBJ databases">
        <authorList>
            <person name="Huq M.A."/>
        </authorList>
    </citation>
    <scope>NUCLEOTIDE SEQUENCE [LARGE SCALE GENOMIC DNA]</scope>
    <source>
        <strain evidence="2 3">MAH-3</strain>
    </source>
</reference>
<dbReference type="Proteomes" id="UP000316008">
    <property type="component" value="Unassembled WGS sequence"/>
</dbReference>
<accession>A0A556MJP9</accession>
<dbReference type="OrthoDB" id="1467500at2"/>
<comment type="caution">
    <text evidence="2">The sequence shown here is derived from an EMBL/GenBank/DDBJ whole genome shotgun (WGS) entry which is preliminary data.</text>
</comment>
<dbReference type="AlphaFoldDB" id="A0A556MJP9"/>
<proteinExistence type="predicted"/>
<evidence type="ECO:0008006" key="4">
    <source>
        <dbReference type="Google" id="ProtNLM"/>
    </source>
</evidence>
<dbReference type="RefSeq" id="WP_144334227.1">
    <property type="nucleotide sequence ID" value="NZ_VLPL01000009.1"/>
</dbReference>
<keyword evidence="3" id="KW-1185">Reference proteome</keyword>
<dbReference type="PROSITE" id="PS51257">
    <property type="entry name" value="PROKAR_LIPOPROTEIN"/>
    <property type="match status" value="1"/>
</dbReference>